<evidence type="ECO:0000313" key="10">
    <source>
        <dbReference type="Proteomes" id="UP000596902"/>
    </source>
</evidence>
<sequence>MSDNDNAAANGSSPQFTERELQLLGWAMQSLKSGPPEIDYEKLAGYAGMSNPRSASNAWAKIKLKLLAPSADDTAPVTPKKNPRKKATATKQNDDGEEGADAATPKKTPRKRASKKQDVDGESSPKKKATRGKKNLSADTVKEESDEDLNPDVRRSSSTHSISFHNHNMARRNREAKRLIDNAMPSLMENKSRLGGNYTTNALILFSTPLLAVFALYLGFQQPLLPVLRSYLPRRLDVYLPARLWEATAAVNSDGTLGPGDLLKACESHQYTTEIISLDPLLIYINNFTSAQEAEELIQLGSPEFAESFISRSRGSTQRVTGRTSQSAPLSMDDPLVLCLLSRARKFMGSMLLPSEPFSIPQLVRYFPSQKYDLHTDFWPEHQITSLEDGKQVYFNRIASFFVFLRDNCTEGYTYFPLVEPSLPNILHGTYDDKIAQGEMNGEAKGIRFKPMRGNAVFWVNLDKDGKGDRRVVHAGLPVNGGEKIGLNIWPRKYFGYVDGGDEDREGMAIRNGWSGRWKD</sequence>
<dbReference type="PROSITE" id="PS51471">
    <property type="entry name" value="FE2OG_OXY"/>
    <property type="match status" value="1"/>
</dbReference>
<organism evidence="9 10">
    <name type="scientific">Alternaria burnsii</name>
    <dbReference type="NCBI Taxonomy" id="1187904"/>
    <lineage>
        <taxon>Eukaryota</taxon>
        <taxon>Fungi</taxon>
        <taxon>Dikarya</taxon>
        <taxon>Ascomycota</taxon>
        <taxon>Pezizomycotina</taxon>
        <taxon>Dothideomycetes</taxon>
        <taxon>Pleosporomycetidae</taxon>
        <taxon>Pleosporales</taxon>
        <taxon>Pleosporineae</taxon>
        <taxon>Pleosporaceae</taxon>
        <taxon>Alternaria</taxon>
        <taxon>Alternaria sect. Alternaria</taxon>
    </lineage>
</organism>
<accession>A0A8H7B903</accession>
<name>A0A8H7B903_9PLEO</name>
<evidence type="ECO:0000256" key="5">
    <source>
        <dbReference type="ARBA" id="ARBA00023004"/>
    </source>
</evidence>
<dbReference type="SMART" id="SM00702">
    <property type="entry name" value="P4Hc"/>
    <property type="match status" value="1"/>
</dbReference>
<reference evidence="9" key="2">
    <citation type="submission" date="2020-08" db="EMBL/GenBank/DDBJ databases">
        <title>Draft Genome Sequence of Cumin Blight Pathogen Alternaria burnsii.</title>
        <authorList>
            <person name="Feng Z."/>
        </authorList>
    </citation>
    <scope>NUCLEOTIDE SEQUENCE</scope>
    <source>
        <strain evidence="9">CBS107.38</strain>
    </source>
</reference>
<dbReference type="RefSeq" id="XP_038785241.1">
    <property type="nucleotide sequence ID" value="XM_038931769.1"/>
</dbReference>
<keyword evidence="7" id="KW-0812">Transmembrane</keyword>
<keyword evidence="7" id="KW-0472">Membrane</keyword>
<dbReference type="PANTHER" id="PTHR10869:SF242">
    <property type="entry name" value="PROLYL 4-HYDROXYLASE ALPHA SUBUNIT DOMAIN-CONTAINING PROTEIN"/>
    <property type="match status" value="1"/>
</dbReference>
<keyword evidence="3" id="KW-0223">Dioxygenase</keyword>
<gene>
    <name evidence="9" type="ORF">GT037_006722</name>
</gene>
<feature type="compositionally biased region" description="Polar residues" evidence="6">
    <location>
        <begin position="156"/>
        <end position="166"/>
    </location>
</feature>
<keyword evidence="7" id="KW-1133">Transmembrane helix</keyword>
<evidence type="ECO:0000256" key="2">
    <source>
        <dbReference type="ARBA" id="ARBA00022723"/>
    </source>
</evidence>
<keyword evidence="5" id="KW-0408">Iron</keyword>
<comment type="caution">
    <text evidence="9">The sequence shown here is derived from an EMBL/GenBank/DDBJ whole genome shotgun (WGS) entry which is preliminary data.</text>
</comment>
<dbReference type="EMBL" id="JAAABM010000009">
    <property type="protein sequence ID" value="KAF7674959.1"/>
    <property type="molecule type" value="Genomic_DNA"/>
</dbReference>
<evidence type="ECO:0000256" key="3">
    <source>
        <dbReference type="ARBA" id="ARBA00022964"/>
    </source>
</evidence>
<feature type="compositionally biased region" description="Basic and acidic residues" evidence="6">
    <location>
        <begin position="115"/>
        <end position="125"/>
    </location>
</feature>
<dbReference type="GO" id="GO:0005506">
    <property type="term" value="F:iron ion binding"/>
    <property type="evidence" value="ECO:0007669"/>
    <property type="project" value="InterPro"/>
</dbReference>
<feature type="domain" description="Fe2OG dioxygenase" evidence="8">
    <location>
        <begin position="357"/>
        <end position="493"/>
    </location>
</feature>
<dbReference type="InterPro" id="IPR006620">
    <property type="entry name" value="Pro_4_hyd_alph"/>
</dbReference>
<evidence type="ECO:0000313" key="9">
    <source>
        <dbReference type="EMBL" id="KAF7674959.1"/>
    </source>
</evidence>
<evidence type="ECO:0000256" key="6">
    <source>
        <dbReference type="SAM" id="MobiDB-lite"/>
    </source>
</evidence>
<dbReference type="Proteomes" id="UP000596902">
    <property type="component" value="Unassembled WGS sequence"/>
</dbReference>
<dbReference type="GeneID" id="62204947"/>
<dbReference type="GO" id="GO:0005783">
    <property type="term" value="C:endoplasmic reticulum"/>
    <property type="evidence" value="ECO:0007669"/>
    <property type="project" value="TreeGrafter"/>
</dbReference>
<evidence type="ECO:0000256" key="7">
    <source>
        <dbReference type="SAM" id="Phobius"/>
    </source>
</evidence>
<feature type="transmembrane region" description="Helical" evidence="7">
    <location>
        <begin position="198"/>
        <end position="220"/>
    </location>
</feature>
<keyword evidence="2" id="KW-0479">Metal-binding</keyword>
<evidence type="ECO:0000256" key="4">
    <source>
        <dbReference type="ARBA" id="ARBA00023002"/>
    </source>
</evidence>
<dbReference type="Gene3D" id="2.60.120.620">
    <property type="entry name" value="q2cbj1_9rhob like domain"/>
    <property type="match status" value="1"/>
</dbReference>
<protein>
    <recommendedName>
        <fullName evidence="8">Fe2OG dioxygenase domain-containing protein</fullName>
    </recommendedName>
</protein>
<dbReference type="AlphaFoldDB" id="A0A8H7B903"/>
<comment type="cofactor">
    <cofactor evidence="1">
        <name>L-ascorbate</name>
        <dbReference type="ChEBI" id="CHEBI:38290"/>
    </cofactor>
</comment>
<dbReference type="GO" id="GO:0031418">
    <property type="term" value="F:L-ascorbic acid binding"/>
    <property type="evidence" value="ECO:0007669"/>
    <property type="project" value="InterPro"/>
</dbReference>
<evidence type="ECO:0000259" key="8">
    <source>
        <dbReference type="PROSITE" id="PS51471"/>
    </source>
</evidence>
<dbReference type="InterPro" id="IPR005123">
    <property type="entry name" value="Oxoglu/Fe-dep_dioxygenase_dom"/>
</dbReference>
<keyword evidence="10" id="KW-1185">Reference proteome</keyword>
<reference evidence="9" key="1">
    <citation type="submission" date="2020-01" db="EMBL/GenBank/DDBJ databases">
        <authorList>
            <person name="Feng Z.H.Z."/>
        </authorList>
    </citation>
    <scope>NUCLEOTIDE SEQUENCE</scope>
    <source>
        <strain evidence="9">CBS107.38</strain>
    </source>
</reference>
<proteinExistence type="predicted"/>
<keyword evidence="4" id="KW-0560">Oxidoreductase</keyword>
<dbReference type="GO" id="GO:0004656">
    <property type="term" value="F:procollagen-proline 4-dioxygenase activity"/>
    <property type="evidence" value="ECO:0007669"/>
    <property type="project" value="TreeGrafter"/>
</dbReference>
<dbReference type="InterPro" id="IPR045054">
    <property type="entry name" value="P4HA-like"/>
</dbReference>
<dbReference type="PANTHER" id="PTHR10869">
    <property type="entry name" value="PROLYL 4-HYDROXYLASE ALPHA SUBUNIT"/>
    <property type="match status" value="1"/>
</dbReference>
<feature type="region of interest" description="Disordered" evidence="6">
    <location>
        <begin position="67"/>
        <end position="172"/>
    </location>
</feature>
<evidence type="ECO:0000256" key="1">
    <source>
        <dbReference type="ARBA" id="ARBA00001961"/>
    </source>
</evidence>